<dbReference type="KEGG" id="vg:10971220"/>
<reference evidence="1 2" key="1">
    <citation type="journal article" date="1995" name="Virology">
        <title>Analysis of 45 kb of DNA located at the left end of the chlorella virus PBCV-1 genome.</title>
        <authorList>
            <person name="Lu Z."/>
            <person name="Li Y."/>
            <person name="Zhang Y."/>
            <person name="Kutish G.F."/>
            <person name="Rock D.L."/>
            <person name="Van Etten J.L."/>
        </authorList>
    </citation>
    <scope>NUCLEOTIDE SEQUENCE [LARGE SCALE GENOMIC DNA]</scope>
</reference>
<reference evidence="1 2" key="8">
    <citation type="journal article" date="2010" name="J. Virol.">
        <title>Microarray analysis of Paramecium bursaria chlorella virus 1 transcription.</title>
        <authorList>
            <person name="Yanai-Balser G.M."/>
            <person name="Duncan G.A."/>
            <person name="Eudy J.D."/>
            <person name="Wang D."/>
            <person name="Li X."/>
            <person name="Agarkova I.V."/>
            <person name="Dunigan D.D."/>
            <person name="Van Etten J.L."/>
        </authorList>
    </citation>
    <scope>NUCLEOTIDE SEQUENCE [LARGE SCALE GENOMIC DNA]</scope>
</reference>
<accession>F8TU06</accession>
<sequence length="51" mass="6088">MFPVFIFLPVEPSTLTKRPVTGFNIFCVIIVQYIQRKDILQHHFPLRKFVL</sequence>
<dbReference type="GeneID" id="10971220"/>
<reference evidence="1 2" key="5">
    <citation type="journal article" date="1997" name="Virology">
        <title>Analysis of 74 kb of DNA located at the right end of the 330-kb chlorella virus PBCV-1 genome.</title>
        <authorList>
            <person name="Li Y."/>
            <person name="Lu Z."/>
            <person name="Sun L."/>
            <person name="Ropp S."/>
            <person name="Kutish G.F."/>
            <person name="Rock D.L."/>
            <person name="Van Etten J.L."/>
        </authorList>
    </citation>
    <scope>NUCLEOTIDE SEQUENCE [LARGE SCALE GENOMIC DNA]</scope>
</reference>
<protein>
    <submittedName>
        <fullName evidence="1">Uncharacterized protein</fullName>
    </submittedName>
</protein>
<organism evidence="1 2">
    <name type="scientific">Paramecium bursaria Chlorella virus 1</name>
    <name type="common">PBCV-1</name>
    <dbReference type="NCBI Taxonomy" id="10506"/>
    <lineage>
        <taxon>Viruses</taxon>
        <taxon>Varidnaviria</taxon>
        <taxon>Bamfordvirae</taxon>
        <taxon>Nucleocytoviricota</taxon>
        <taxon>Megaviricetes</taxon>
        <taxon>Algavirales</taxon>
        <taxon>Phycodnaviridae</taxon>
        <taxon>Chlorovirus</taxon>
        <taxon>Chlorovirus vanettense</taxon>
    </lineage>
</organism>
<evidence type="ECO:0000313" key="1">
    <source>
        <dbReference type="EMBL" id="AEI70067.1"/>
    </source>
</evidence>
<proteinExistence type="predicted"/>
<organismHost>
    <name type="scientific">Chlorella</name>
    <dbReference type="NCBI Taxonomy" id="3071"/>
</organismHost>
<gene>
    <name evidence="1" type="primary">a251bL</name>
</gene>
<reference evidence="1 2" key="6">
    <citation type="journal article" date="1999" name="Virology">
        <title>Chlorella virus PBCV-1 encodes a functional homospermidine synthase.</title>
        <authorList>
            <person name="Kaiser A."/>
            <person name="Vollmert M."/>
            <person name="Tholl D."/>
            <person name="Graves M.V."/>
            <person name="Gurnon J.R."/>
            <person name="Xing W."/>
            <person name="Lisec A.D."/>
            <person name="Nickerson K.W."/>
            <person name="Van Etten J.L."/>
        </authorList>
    </citation>
    <scope>NUCLEOTIDE SEQUENCE [LARGE SCALE GENOMIC DNA]</scope>
</reference>
<evidence type="ECO:0000313" key="2">
    <source>
        <dbReference type="Proteomes" id="UP000000862"/>
    </source>
</evidence>
<reference evidence="1 2" key="3">
    <citation type="journal article" date="1996" name="Virology">
        <title>Analysis of 94 kb of the chlorella virus PBCV-1 330-kb genome: map positions 88 to 182.</title>
        <authorList>
            <person name="Lu Z."/>
            <person name="Li Y."/>
            <person name="Que Q."/>
            <person name="Kutish G.F."/>
            <person name="Rock D.L."/>
            <person name="Van Etten J.L."/>
        </authorList>
    </citation>
    <scope>NUCLEOTIDE SEQUENCE [LARGE SCALE GENOMIC DNA]</scope>
</reference>
<keyword evidence="2" id="KW-1185">Reference proteome</keyword>
<reference evidence="1 2" key="7">
    <citation type="journal article" date="2000" name="Virology">
        <title>Characterization of a beta-1,3-glucanase encoded by chlorella virus PBCV-1.</title>
        <authorList>
            <person name="Sun L."/>
            <person name="Gurnon J.R."/>
            <person name="Adams B.J."/>
            <person name="Graves M.V."/>
            <person name="Van Etten J.L."/>
        </authorList>
    </citation>
    <scope>NUCLEOTIDE SEQUENCE [LARGE SCALE GENOMIC DNA]</scope>
</reference>
<reference evidence="1 2" key="4">
    <citation type="journal article" date="1996" name="Virology">
        <title>Analysis of 76 kb of the chlorella virus PBCV-1 330-kb genome: map positions 182 to 258.</title>
        <authorList>
            <person name="Kutish G.F."/>
            <person name="Li Y."/>
            <person name="Lu Z."/>
            <person name="Furuta M."/>
            <person name="Rock D.L."/>
            <person name="Van Etten J.L."/>
        </authorList>
    </citation>
    <scope>NUCLEOTIDE SEQUENCE [LARGE SCALE GENOMIC DNA]</scope>
</reference>
<dbReference type="RefSeq" id="YP_004678922.1">
    <property type="nucleotide sequence ID" value="NC_000852.5"/>
</dbReference>
<name>F8TU06_PBCV1</name>
<dbReference type="EMBL" id="JF411744">
    <property type="protein sequence ID" value="AEI70067.1"/>
    <property type="molecule type" value="Genomic_DNA"/>
</dbReference>
<reference evidence="1 2" key="2">
    <citation type="journal article" date="1995" name="Virology">
        <title>Analysis of 43 kb of the Chlorella virus PBCV-1 330-kb genome: map positions 45 to 88.</title>
        <authorList>
            <person name="Li Y."/>
            <person name="Lu Z."/>
            <person name="Burbank D.E."/>
            <person name="Kutish G.F."/>
            <person name="Rock D.L."/>
            <person name="Van Etten J.L."/>
        </authorList>
    </citation>
    <scope>NUCLEOTIDE SEQUENCE [LARGE SCALE GENOMIC DNA]</scope>
</reference>
<dbReference type="Proteomes" id="UP000000862">
    <property type="component" value="Segment"/>
</dbReference>